<feature type="domain" description="EamA" evidence="2">
    <location>
        <begin position="145"/>
        <end position="283"/>
    </location>
</feature>
<organism evidence="3 4">
    <name type="scientific">Wandonia haliotis</name>
    <dbReference type="NCBI Taxonomy" id="574963"/>
    <lineage>
        <taxon>Bacteria</taxon>
        <taxon>Pseudomonadati</taxon>
        <taxon>Bacteroidota</taxon>
        <taxon>Flavobacteriia</taxon>
        <taxon>Flavobacteriales</taxon>
        <taxon>Crocinitomicaceae</taxon>
        <taxon>Wandonia</taxon>
    </lineage>
</organism>
<reference evidence="3 4" key="1">
    <citation type="journal article" date="2019" name="Int. J. Syst. Evol. Microbiol.">
        <title>The Global Catalogue of Microorganisms (GCM) 10K type strain sequencing project: providing services to taxonomists for standard genome sequencing and annotation.</title>
        <authorList>
            <consortium name="The Broad Institute Genomics Platform"/>
            <consortium name="The Broad Institute Genome Sequencing Center for Infectious Disease"/>
            <person name="Wu L."/>
            <person name="Ma J."/>
        </authorList>
    </citation>
    <scope>NUCLEOTIDE SEQUENCE [LARGE SCALE GENOMIC DNA]</scope>
    <source>
        <strain evidence="3 4">JCM 16083</strain>
    </source>
</reference>
<comment type="caution">
    <text evidence="3">The sequence shown here is derived from an EMBL/GenBank/DDBJ whole genome shotgun (WGS) entry which is preliminary data.</text>
</comment>
<dbReference type="EMBL" id="BAAAFH010000022">
    <property type="protein sequence ID" value="GAA0876985.1"/>
    <property type="molecule type" value="Genomic_DNA"/>
</dbReference>
<name>A0ABN1MUH3_9FLAO</name>
<keyword evidence="4" id="KW-1185">Reference proteome</keyword>
<dbReference type="SUPFAM" id="SSF103481">
    <property type="entry name" value="Multidrug resistance efflux transporter EmrE"/>
    <property type="match status" value="2"/>
</dbReference>
<dbReference type="RefSeq" id="WP_343790930.1">
    <property type="nucleotide sequence ID" value="NZ_BAAAFH010000022.1"/>
</dbReference>
<keyword evidence="1" id="KW-1133">Transmembrane helix</keyword>
<dbReference type="PANTHER" id="PTHR22911:SF79">
    <property type="entry name" value="MOBA-LIKE NTP TRANSFERASE DOMAIN-CONTAINING PROTEIN"/>
    <property type="match status" value="1"/>
</dbReference>
<feature type="transmembrane region" description="Helical" evidence="1">
    <location>
        <begin position="235"/>
        <end position="257"/>
    </location>
</feature>
<keyword evidence="1" id="KW-0472">Membrane</keyword>
<feature type="transmembrane region" description="Helical" evidence="1">
    <location>
        <begin position="210"/>
        <end position="228"/>
    </location>
</feature>
<sequence length="300" mass="33615">MTKRQQYLILIHLVVIVWGYTGIMGRAITLSSTELVWYRLLIAFVSLGLFIWLLKRPVVKIEKKVFWKIVAVGAVVGLHWYAFFQSIKMSSVSIGIICLSTTTLHVSWLEPLMRKRRVSWVEVLLGVVIVFGISFILTVEFEHISAILVGLLAAFLAALFSVSNSVLVDKVPSSQLSFIELISGFVVMTGILLFQGELNRDLFNVSSENIGNLLFLGIICTSLAFIIAVDATKYLGAFTVSLSINLEPIYTMIMAVLLFPNEEVMDASFYLGSSIILAAVFFNGLWQYRTGRKERKKRVS</sequence>
<feature type="transmembrane region" description="Helical" evidence="1">
    <location>
        <begin position="269"/>
        <end position="288"/>
    </location>
</feature>
<evidence type="ECO:0000313" key="3">
    <source>
        <dbReference type="EMBL" id="GAA0876985.1"/>
    </source>
</evidence>
<feature type="transmembrane region" description="Helical" evidence="1">
    <location>
        <begin position="178"/>
        <end position="198"/>
    </location>
</feature>
<feature type="transmembrane region" description="Helical" evidence="1">
    <location>
        <begin position="144"/>
        <end position="166"/>
    </location>
</feature>
<feature type="transmembrane region" description="Helical" evidence="1">
    <location>
        <begin position="35"/>
        <end position="53"/>
    </location>
</feature>
<evidence type="ECO:0000259" key="2">
    <source>
        <dbReference type="Pfam" id="PF00892"/>
    </source>
</evidence>
<feature type="domain" description="EamA" evidence="2">
    <location>
        <begin position="8"/>
        <end position="137"/>
    </location>
</feature>
<accession>A0ABN1MUH3</accession>
<evidence type="ECO:0000313" key="4">
    <source>
        <dbReference type="Proteomes" id="UP001501126"/>
    </source>
</evidence>
<feature type="transmembrane region" description="Helical" evidence="1">
    <location>
        <begin position="7"/>
        <end position="29"/>
    </location>
</feature>
<proteinExistence type="predicted"/>
<dbReference type="InterPro" id="IPR037185">
    <property type="entry name" value="EmrE-like"/>
</dbReference>
<feature type="transmembrane region" description="Helical" evidence="1">
    <location>
        <begin position="65"/>
        <end position="83"/>
    </location>
</feature>
<keyword evidence="1" id="KW-0812">Transmembrane</keyword>
<protein>
    <submittedName>
        <fullName evidence="3">DMT family transporter</fullName>
    </submittedName>
</protein>
<dbReference type="Pfam" id="PF00892">
    <property type="entry name" value="EamA"/>
    <property type="match status" value="2"/>
</dbReference>
<dbReference type="PANTHER" id="PTHR22911">
    <property type="entry name" value="ACYL-MALONYL CONDENSING ENZYME-RELATED"/>
    <property type="match status" value="1"/>
</dbReference>
<feature type="transmembrane region" description="Helical" evidence="1">
    <location>
        <begin position="120"/>
        <end position="138"/>
    </location>
</feature>
<evidence type="ECO:0000256" key="1">
    <source>
        <dbReference type="SAM" id="Phobius"/>
    </source>
</evidence>
<dbReference type="Proteomes" id="UP001501126">
    <property type="component" value="Unassembled WGS sequence"/>
</dbReference>
<feature type="transmembrane region" description="Helical" evidence="1">
    <location>
        <begin position="89"/>
        <end position="108"/>
    </location>
</feature>
<gene>
    <name evidence="3" type="ORF">GCM10009118_33950</name>
</gene>
<dbReference type="InterPro" id="IPR000620">
    <property type="entry name" value="EamA_dom"/>
</dbReference>